<dbReference type="Pfam" id="PF08459">
    <property type="entry name" value="UvrC_RNaseH_dom"/>
    <property type="match status" value="1"/>
</dbReference>
<dbReference type="InterPro" id="IPR035901">
    <property type="entry name" value="GIY-YIG_endonuc_sf"/>
</dbReference>
<feature type="domain" description="UvrC family homology region profile" evidence="9">
    <location>
        <begin position="260"/>
        <end position="550"/>
    </location>
</feature>
<dbReference type="InterPro" id="IPR001943">
    <property type="entry name" value="UVR_dom"/>
</dbReference>
<dbReference type="InterPro" id="IPR047296">
    <property type="entry name" value="GIY-YIG_UvrC_Cho"/>
</dbReference>
<comment type="function">
    <text evidence="6">The UvrABC repair system catalyzes the recognition and processing of DNA lesions. UvrC both incises the 5' and 3' sides of the lesion. The N-terminal half is responsible for the 3' incision and the C-terminal half is responsible for the 5' incision.</text>
</comment>
<dbReference type="CDD" id="cd10434">
    <property type="entry name" value="GIY-YIG_UvrC_Cho"/>
    <property type="match status" value="1"/>
</dbReference>
<evidence type="ECO:0000256" key="1">
    <source>
        <dbReference type="ARBA" id="ARBA00022490"/>
    </source>
</evidence>
<dbReference type="AlphaFoldDB" id="A0A1Q5PNF3"/>
<dbReference type="Pfam" id="PF01541">
    <property type="entry name" value="GIY-YIG"/>
    <property type="match status" value="1"/>
</dbReference>
<comment type="subcellular location">
    <subcellularLocation>
        <location evidence="6">Cytoplasm</location>
    </subcellularLocation>
</comment>
<dbReference type="SMART" id="SM00465">
    <property type="entry name" value="GIYc"/>
    <property type="match status" value="1"/>
</dbReference>
<dbReference type="GO" id="GO:0009432">
    <property type="term" value="P:SOS response"/>
    <property type="evidence" value="ECO:0007669"/>
    <property type="project" value="UniProtKB-UniRule"/>
</dbReference>
<evidence type="ECO:0000313" key="10">
    <source>
        <dbReference type="EMBL" id="OKL49081.1"/>
    </source>
</evidence>
<dbReference type="Pfam" id="PF14520">
    <property type="entry name" value="HHH_5"/>
    <property type="match status" value="1"/>
</dbReference>
<evidence type="ECO:0000259" key="8">
    <source>
        <dbReference type="PROSITE" id="PS50164"/>
    </source>
</evidence>
<dbReference type="SUPFAM" id="SSF82771">
    <property type="entry name" value="GIY-YIG endonuclease"/>
    <property type="match status" value="1"/>
</dbReference>
<keyword evidence="6" id="KW-0742">SOS response</keyword>
<keyword evidence="2 6" id="KW-0227">DNA damage</keyword>
<keyword evidence="4 6" id="KW-0267">Excision nuclease</keyword>
<evidence type="ECO:0000256" key="5">
    <source>
        <dbReference type="ARBA" id="ARBA00023204"/>
    </source>
</evidence>
<reference evidence="10 11" key="1">
    <citation type="submission" date="2016-11" db="EMBL/GenBank/DDBJ databases">
        <title>Actinomyces gypaetusis sp. nov. isolated from the vulture Gypaetus barbatus in Qinghai Tibet Plateau China.</title>
        <authorList>
            <person name="Meng X."/>
        </authorList>
    </citation>
    <scope>NUCLEOTIDE SEQUENCE [LARGE SCALE GENOMIC DNA]</scope>
    <source>
        <strain evidence="10 11">VUL4_2</strain>
    </source>
</reference>
<dbReference type="InterPro" id="IPR000305">
    <property type="entry name" value="GIY-YIG_endonuc"/>
</dbReference>
<evidence type="ECO:0000259" key="9">
    <source>
        <dbReference type="PROSITE" id="PS50165"/>
    </source>
</evidence>
<dbReference type="Gene3D" id="1.10.150.20">
    <property type="entry name" value="5' to 3' exonuclease, C-terminal subdomain"/>
    <property type="match status" value="1"/>
</dbReference>
<dbReference type="Pfam" id="PF22920">
    <property type="entry name" value="UvrC_RNaseH"/>
    <property type="match status" value="1"/>
</dbReference>
<feature type="domain" description="UVR" evidence="7">
    <location>
        <begin position="209"/>
        <end position="244"/>
    </location>
</feature>
<dbReference type="PANTHER" id="PTHR30562:SF1">
    <property type="entry name" value="UVRABC SYSTEM PROTEIN C"/>
    <property type="match status" value="1"/>
</dbReference>
<evidence type="ECO:0000313" key="11">
    <source>
        <dbReference type="Proteomes" id="UP000186785"/>
    </source>
</evidence>
<dbReference type="PROSITE" id="PS50151">
    <property type="entry name" value="UVR"/>
    <property type="match status" value="1"/>
</dbReference>
<keyword evidence="5 6" id="KW-0234">DNA repair</keyword>
<dbReference type="Gene3D" id="4.10.860.10">
    <property type="entry name" value="UVR domain"/>
    <property type="match status" value="1"/>
</dbReference>
<dbReference type="PROSITE" id="PS50164">
    <property type="entry name" value="GIY_YIG"/>
    <property type="match status" value="1"/>
</dbReference>
<dbReference type="HAMAP" id="MF_00203">
    <property type="entry name" value="UvrC"/>
    <property type="match status" value="1"/>
</dbReference>
<dbReference type="Gene3D" id="3.30.420.340">
    <property type="entry name" value="UvrC, RNAse H endonuclease domain"/>
    <property type="match status" value="1"/>
</dbReference>
<accession>A0A1Q5PNF3</accession>
<keyword evidence="11" id="KW-1185">Reference proteome</keyword>
<keyword evidence="1 6" id="KW-0963">Cytoplasm</keyword>
<dbReference type="GO" id="GO:0006289">
    <property type="term" value="P:nucleotide-excision repair"/>
    <property type="evidence" value="ECO:0007669"/>
    <property type="project" value="UniProtKB-UniRule"/>
</dbReference>
<comment type="similarity">
    <text evidence="6">Belongs to the UvrC family.</text>
</comment>
<organism evidence="10 11">
    <name type="scientific">Boudabousia liubingyangii</name>
    <dbReference type="NCBI Taxonomy" id="1921764"/>
    <lineage>
        <taxon>Bacteria</taxon>
        <taxon>Bacillati</taxon>
        <taxon>Actinomycetota</taxon>
        <taxon>Actinomycetes</taxon>
        <taxon>Actinomycetales</taxon>
        <taxon>Actinomycetaceae</taxon>
        <taxon>Boudabousia</taxon>
    </lineage>
</organism>
<evidence type="ECO:0000259" key="7">
    <source>
        <dbReference type="PROSITE" id="PS50151"/>
    </source>
</evidence>
<dbReference type="PROSITE" id="PS50165">
    <property type="entry name" value="UVRC"/>
    <property type="match status" value="1"/>
</dbReference>
<dbReference type="GO" id="GO:0005737">
    <property type="term" value="C:cytoplasm"/>
    <property type="evidence" value="ECO:0007669"/>
    <property type="project" value="UniProtKB-SubCell"/>
</dbReference>
<evidence type="ECO:0000256" key="2">
    <source>
        <dbReference type="ARBA" id="ARBA00022763"/>
    </source>
</evidence>
<keyword evidence="3 6" id="KW-0228">DNA excision</keyword>
<dbReference type="SUPFAM" id="SSF47781">
    <property type="entry name" value="RuvA domain 2-like"/>
    <property type="match status" value="1"/>
</dbReference>
<dbReference type="FunFam" id="3.40.1440.10:FF:000001">
    <property type="entry name" value="UvrABC system protein C"/>
    <property type="match status" value="1"/>
</dbReference>
<dbReference type="InterPro" id="IPR001162">
    <property type="entry name" value="UvrC_RNase_H_dom"/>
</dbReference>
<dbReference type="Proteomes" id="UP000186785">
    <property type="component" value="Unassembled WGS sequence"/>
</dbReference>
<dbReference type="GO" id="GO:0003677">
    <property type="term" value="F:DNA binding"/>
    <property type="evidence" value="ECO:0007669"/>
    <property type="project" value="UniProtKB-UniRule"/>
</dbReference>
<dbReference type="PANTHER" id="PTHR30562">
    <property type="entry name" value="UVRC/OXIDOREDUCTASE"/>
    <property type="match status" value="1"/>
</dbReference>
<name>A0A1Q5PNF3_9ACTO</name>
<gene>
    <name evidence="6" type="primary">uvrC</name>
    <name evidence="10" type="ORF">BSR29_04415</name>
</gene>
<dbReference type="RefSeq" id="WP_073709071.1">
    <property type="nucleotide sequence ID" value="NZ_MQSV01000002.1"/>
</dbReference>
<dbReference type="EMBL" id="MQSV01000002">
    <property type="protein sequence ID" value="OKL49081.1"/>
    <property type="molecule type" value="Genomic_DNA"/>
</dbReference>
<dbReference type="SUPFAM" id="SSF46600">
    <property type="entry name" value="C-terminal UvrC-binding domain of UvrB"/>
    <property type="match status" value="1"/>
</dbReference>
<comment type="caution">
    <text evidence="10">The sequence shown here is derived from an EMBL/GenBank/DDBJ whole genome shotgun (WGS) entry which is preliminary data.</text>
</comment>
<sequence>MADPQSYRPKTSEIPASPGVYRFRDPKGTVIYVGKAKNLRNRLTSYFQDPQRLHPRTYKMVHTASSVQWTVVNNEMEALTLEYSWIKEFSPRFNVMYNRNDMSFPYLAVTMNEQYPRALVMRGKRKKDVRYFGPFPQAWTIRETLDLLTRIFPVRTCAPGTFQRAKREGRPCLLGHIGKCSAPCAGWITPEDHRELAEELCRFMNGKTGPIKRELKAKMLNASENLEFERAAVYRDQLEAINLVLEKNTVVLPNGTDADVIGVAHDELELAVYVLAVRGGRIRGVRHWVSEIPSQTQDLSHLPGDAAADVLEQLYGNLPEIPDSEIRKQRQEQQTQAASVDDIEHLSAENVPPLILVGQTPKNATALKQWLTKRAGVNVTFSTPQRGDKKSLLEMAQKNAQEALQLHKNRRIADLSRRSQALEELRTYLDLPAIPLRIEGFDISHTQGTNQVASMVVFEDGAPNKNAYRQYLITPKDDGSPLDDTAAMSQVLTRRLKRLQAEQAGEQGYDEQGEALESGPIDPLTGKARRFSYRPDLIVVDGGLPQVNAAARTIHELGMDLPVVGLAKRLEEIWIPGEDFPLILPRTSAALYMLQHLRDESHRRAITHHRKKRNKAMTVSILDSIPGVGTTRQTALLQHFKTYKAIRNASVEELAEVPGISEKLAHTISEHLQAKDQK</sequence>
<dbReference type="GO" id="GO:0009380">
    <property type="term" value="C:excinuclease repair complex"/>
    <property type="evidence" value="ECO:0007669"/>
    <property type="project" value="InterPro"/>
</dbReference>
<evidence type="ECO:0000256" key="4">
    <source>
        <dbReference type="ARBA" id="ARBA00022881"/>
    </source>
</evidence>
<dbReference type="GO" id="GO:0009381">
    <property type="term" value="F:excinuclease ABC activity"/>
    <property type="evidence" value="ECO:0007669"/>
    <property type="project" value="UniProtKB-UniRule"/>
</dbReference>
<dbReference type="InterPro" id="IPR050066">
    <property type="entry name" value="UvrABC_protein_C"/>
</dbReference>
<proteinExistence type="inferred from homology"/>
<dbReference type="InterPro" id="IPR010994">
    <property type="entry name" value="RuvA_2-like"/>
</dbReference>
<dbReference type="Pfam" id="PF02151">
    <property type="entry name" value="UVR"/>
    <property type="match status" value="1"/>
</dbReference>
<evidence type="ECO:0000256" key="3">
    <source>
        <dbReference type="ARBA" id="ARBA00022769"/>
    </source>
</evidence>
<comment type="subunit">
    <text evidence="6">Interacts with UvrB in an incision complex.</text>
</comment>
<dbReference type="InterPro" id="IPR004791">
    <property type="entry name" value="UvrC"/>
</dbReference>
<dbReference type="Gene3D" id="3.40.1440.10">
    <property type="entry name" value="GIY-YIG endonuclease"/>
    <property type="match status" value="1"/>
</dbReference>
<dbReference type="NCBIfam" id="NF001824">
    <property type="entry name" value="PRK00558.1-5"/>
    <property type="match status" value="1"/>
</dbReference>
<evidence type="ECO:0000256" key="6">
    <source>
        <dbReference type="HAMAP-Rule" id="MF_00203"/>
    </source>
</evidence>
<feature type="domain" description="GIY-YIG" evidence="8">
    <location>
        <begin position="16"/>
        <end position="95"/>
    </location>
</feature>
<dbReference type="InterPro" id="IPR036876">
    <property type="entry name" value="UVR_dom_sf"/>
</dbReference>
<dbReference type="OrthoDB" id="9804933at2"/>
<dbReference type="InterPro" id="IPR038476">
    <property type="entry name" value="UvrC_RNase_H_dom_sf"/>
</dbReference>
<dbReference type="STRING" id="1921764.BSR28_03980"/>
<protein>
    <recommendedName>
        <fullName evidence="6">UvrABC system protein C</fullName>
        <shortName evidence="6">Protein UvrC</shortName>
    </recommendedName>
    <alternativeName>
        <fullName evidence="6">Excinuclease ABC subunit C</fullName>
    </alternativeName>
</protein>